<feature type="domain" description="RRM" evidence="3">
    <location>
        <begin position="1"/>
        <end position="89"/>
    </location>
</feature>
<dbReference type="GO" id="GO:0003723">
    <property type="term" value="F:RNA binding"/>
    <property type="evidence" value="ECO:0007669"/>
    <property type="project" value="UniProtKB-UniRule"/>
</dbReference>
<keyword evidence="5" id="KW-1185">Reference proteome</keyword>
<gene>
    <name evidence="4" type="ORF">RND71_001731</name>
</gene>
<organism evidence="4 5">
    <name type="scientific">Anisodus tanguticus</name>
    <dbReference type="NCBI Taxonomy" id="243964"/>
    <lineage>
        <taxon>Eukaryota</taxon>
        <taxon>Viridiplantae</taxon>
        <taxon>Streptophyta</taxon>
        <taxon>Embryophyta</taxon>
        <taxon>Tracheophyta</taxon>
        <taxon>Spermatophyta</taxon>
        <taxon>Magnoliopsida</taxon>
        <taxon>eudicotyledons</taxon>
        <taxon>Gunneridae</taxon>
        <taxon>Pentapetalae</taxon>
        <taxon>asterids</taxon>
        <taxon>lamiids</taxon>
        <taxon>Solanales</taxon>
        <taxon>Solanaceae</taxon>
        <taxon>Solanoideae</taxon>
        <taxon>Hyoscyameae</taxon>
        <taxon>Anisodus</taxon>
    </lineage>
</organism>
<dbReference type="AlphaFoldDB" id="A0AAE1VYA1"/>
<name>A0AAE1VYA1_9SOLA</name>
<sequence length="165" mass="18708">MSFGFKGRDGKPPKEIRGWGENQFGHFALDLIKTDTKLDEENQGHFAMLQSRGFGFVTFKDEEAMKNAIEGMNDHDLDGRNITVNEAQFREGGNGDGRGDLLPLSLQVYEIGLANLEEIGVFLDDLRSGFGVFFDDLRSGFSVKWSIRKRKAIQMSDKYNSFEQR</sequence>
<dbReference type="PANTHER" id="PTHR48028">
    <property type="entry name" value="GLYCINE-RICH RNA-BINDING PROTEIN RZ1A"/>
    <property type="match status" value="1"/>
</dbReference>
<comment type="caution">
    <text evidence="4">The sequence shown here is derived from an EMBL/GenBank/DDBJ whole genome shotgun (WGS) entry which is preliminary data.</text>
</comment>
<reference evidence="4" key="1">
    <citation type="submission" date="2023-12" db="EMBL/GenBank/DDBJ databases">
        <title>Genome assembly of Anisodus tanguticus.</title>
        <authorList>
            <person name="Wang Y.-J."/>
        </authorList>
    </citation>
    <scope>NUCLEOTIDE SEQUENCE</scope>
    <source>
        <strain evidence="4">KB-2021</strain>
        <tissue evidence="4">Leaf</tissue>
    </source>
</reference>
<evidence type="ECO:0000313" key="5">
    <source>
        <dbReference type="Proteomes" id="UP001291623"/>
    </source>
</evidence>
<accession>A0AAE1VYA1</accession>
<dbReference type="InterPro" id="IPR000504">
    <property type="entry name" value="RRM_dom"/>
</dbReference>
<dbReference type="EMBL" id="JAVYJV010000001">
    <property type="protein sequence ID" value="KAK4379869.1"/>
    <property type="molecule type" value="Genomic_DNA"/>
</dbReference>
<dbReference type="InterPro" id="IPR035979">
    <property type="entry name" value="RBD_domain_sf"/>
</dbReference>
<protein>
    <recommendedName>
        <fullName evidence="3">RRM domain-containing protein</fullName>
    </recommendedName>
</protein>
<evidence type="ECO:0000259" key="3">
    <source>
        <dbReference type="PROSITE" id="PS50102"/>
    </source>
</evidence>
<keyword evidence="1 2" id="KW-0694">RNA-binding</keyword>
<dbReference type="Proteomes" id="UP001291623">
    <property type="component" value="Unassembled WGS sequence"/>
</dbReference>
<evidence type="ECO:0000256" key="1">
    <source>
        <dbReference type="ARBA" id="ARBA00022884"/>
    </source>
</evidence>
<dbReference type="SUPFAM" id="SSF54928">
    <property type="entry name" value="RNA-binding domain, RBD"/>
    <property type="match status" value="1"/>
</dbReference>
<dbReference type="InterPro" id="IPR012677">
    <property type="entry name" value="Nucleotide-bd_a/b_plait_sf"/>
</dbReference>
<dbReference type="PROSITE" id="PS50102">
    <property type="entry name" value="RRM"/>
    <property type="match status" value="1"/>
</dbReference>
<evidence type="ECO:0000313" key="4">
    <source>
        <dbReference type="EMBL" id="KAK4379869.1"/>
    </source>
</evidence>
<dbReference type="InterPro" id="IPR051106">
    <property type="entry name" value="RNA-bind/splicing_reg"/>
</dbReference>
<dbReference type="Pfam" id="PF00076">
    <property type="entry name" value="RRM_1"/>
    <property type="match status" value="1"/>
</dbReference>
<dbReference type="PANTHER" id="PTHR48028:SF2">
    <property type="entry name" value="GLYCINE-RICH RNA-BINDING PROTEIN RZ1A"/>
    <property type="match status" value="1"/>
</dbReference>
<proteinExistence type="predicted"/>
<evidence type="ECO:0000256" key="2">
    <source>
        <dbReference type="PROSITE-ProRule" id="PRU00176"/>
    </source>
</evidence>
<dbReference type="Gene3D" id="3.30.70.330">
    <property type="match status" value="1"/>
</dbReference>